<dbReference type="CDD" id="cd06588">
    <property type="entry name" value="PhnB_like"/>
    <property type="match status" value="1"/>
</dbReference>
<reference evidence="3" key="1">
    <citation type="submission" date="2022-11" db="EMBL/GenBank/DDBJ databases">
        <authorList>
            <person name="Petersen C."/>
        </authorList>
    </citation>
    <scope>NUCLEOTIDE SEQUENCE</scope>
    <source>
        <strain evidence="3">IBT 30761</strain>
    </source>
</reference>
<dbReference type="AlphaFoldDB" id="A0A9W9FF86"/>
<dbReference type="GeneID" id="81357515"/>
<feature type="transmembrane region" description="Helical" evidence="1">
    <location>
        <begin position="29"/>
        <end position="47"/>
    </location>
</feature>
<proteinExistence type="predicted"/>
<keyword evidence="4" id="KW-1185">Reference proteome</keyword>
<accession>A0A9W9FF86</accession>
<gene>
    <name evidence="3" type="ORF">N7532_006042</name>
</gene>
<dbReference type="OrthoDB" id="544298at2759"/>
<sequence length="297" mass="32581">MSYFYPTAGYAEDQPLARTILATHVLSRGFQLGIAIGLLNSGATFLLKRRSLNTPILLRSAGTGGLIGTGMAGVGLIARMWGREEIEWKDRSWRLRYNSGQVAIDNWSEPTAAIGVLAVASRGLSGSGAGNWRGLVGGAGIGSLVGLMSVGKLTTCLWFDGRAEEAAAFYTSIFKDSKITGRHYYTEAGKEFHGREPGSLMTIEFELNDQKFVGLNGGPNFKFTAAISIMVNCKDQSEIDYYWNKLGEGGDESKRQCGWLVDKFGLSWQIVPNELYRMLDSPEIEKRDRNSGPHFTK</sequence>
<keyword evidence="1" id="KW-1133">Transmembrane helix</keyword>
<dbReference type="EMBL" id="JAPQKI010000005">
    <property type="protein sequence ID" value="KAJ5099041.1"/>
    <property type="molecule type" value="Genomic_DNA"/>
</dbReference>
<evidence type="ECO:0000313" key="3">
    <source>
        <dbReference type="EMBL" id="KAJ5099041.1"/>
    </source>
</evidence>
<reference evidence="3" key="2">
    <citation type="journal article" date="2023" name="IMA Fungus">
        <title>Comparative genomic study of the Penicillium genus elucidates a diverse pangenome and 15 lateral gene transfer events.</title>
        <authorList>
            <person name="Petersen C."/>
            <person name="Sorensen T."/>
            <person name="Nielsen M.R."/>
            <person name="Sondergaard T.E."/>
            <person name="Sorensen J.L."/>
            <person name="Fitzpatrick D.A."/>
            <person name="Frisvad J.C."/>
            <person name="Nielsen K.L."/>
        </authorList>
    </citation>
    <scope>NUCLEOTIDE SEQUENCE</scope>
    <source>
        <strain evidence="3">IBT 30761</strain>
    </source>
</reference>
<dbReference type="InterPro" id="IPR029068">
    <property type="entry name" value="Glyas_Bleomycin-R_OHBP_Dase"/>
</dbReference>
<dbReference type="InterPro" id="IPR013869">
    <property type="entry name" value="DUF1757"/>
</dbReference>
<dbReference type="Gene3D" id="3.10.180.10">
    <property type="entry name" value="2,3-Dihydroxybiphenyl 1,2-Dioxygenase, domain 1"/>
    <property type="match status" value="1"/>
</dbReference>
<keyword evidence="1" id="KW-0472">Membrane</keyword>
<keyword evidence="1" id="KW-0812">Transmembrane</keyword>
<name>A0A9W9FF86_9EURO</name>
<dbReference type="RefSeq" id="XP_056474695.1">
    <property type="nucleotide sequence ID" value="XM_056618536.1"/>
</dbReference>
<dbReference type="PANTHER" id="PTHR33990:SF2">
    <property type="entry name" value="PHNB-LIKE DOMAIN-CONTAINING PROTEIN"/>
    <property type="match status" value="1"/>
</dbReference>
<organism evidence="3 4">
    <name type="scientific">Penicillium argentinense</name>
    <dbReference type="NCBI Taxonomy" id="1131581"/>
    <lineage>
        <taxon>Eukaryota</taxon>
        <taxon>Fungi</taxon>
        <taxon>Dikarya</taxon>
        <taxon>Ascomycota</taxon>
        <taxon>Pezizomycotina</taxon>
        <taxon>Eurotiomycetes</taxon>
        <taxon>Eurotiomycetidae</taxon>
        <taxon>Eurotiales</taxon>
        <taxon>Aspergillaceae</taxon>
        <taxon>Penicillium</taxon>
    </lineage>
</organism>
<evidence type="ECO:0000313" key="4">
    <source>
        <dbReference type="Proteomes" id="UP001149074"/>
    </source>
</evidence>
<evidence type="ECO:0000256" key="1">
    <source>
        <dbReference type="SAM" id="Phobius"/>
    </source>
</evidence>
<dbReference type="InterPro" id="IPR028973">
    <property type="entry name" value="PhnB-like"/>
</dbReference>
<dbReference type="Pfam" id="PF06983">
    <property type="entry name" value="3-dmu-9_3-mt"/>
    <property type="match status" value="1"/>
</dbReference>
<dbReference type="PANTHER" id="PTHR33990">
    <property type="entry name" value="PROTEIN YJDN-RELATED"/>
    <property type="match status" value="1"/>
</dbReference>
<feature type="domain" description="PhnB-like" evidence="2">
    <location>
        <begin position="152"/>
        <end position="271"/>
    </location>
</feature>
<dbReference type="Proteomes" id="UP001149074">
    <property type="component" value="Unassembled WGS sequence"/>
</dbReference>
<protein>
    <recommendedName>
        <fullName evidence="2">PhnB-like domain-containing protein</fullName>
    </recommendedName>
</protein>
<dbReference type="SUPFAM" id="SSF54593">
    <property type="entry name" value="Glyoxalase/Bleomycin resistance protein/Dihydroxybiphenyl dioxygenase"/>
    <property type="match status" value="1"/>
</dbReference>
<evidence type="ECO:0000259" key="2">
    <source>
        <dbReference type="Pfam" id="PF06983"/>
    </source>
</evidence>
<dbReference type="Pfam" id="PF08560">
    <property type="entry name" value="DUF1757"/>
    <property type="match status" value="1"/>
</dbReference>
<comment type="caution">
    <text evidence="3">The sequence shown here is derived from an EMBL/GenBank/DDBJ whole genome shotgun (WGS) entry which is preliminary data.</text>
</comment>
<feature type="transmembrane region" description="Helical" evidence="1">
    <location>
        <begin position="56"/>
        <end position="81"/>
    </location>
</feature>